<keyword evidence="5" id="KW-0029">Amino-acid transport</keyword>
<reference evidence="10 11" key="1">
    <citation type="submission" date="2019-03" db="EMBL/GenBank/DDBJ databases">
        <title>Genomic Encyclopedia of Archaeal and Bacterial Type Strains, Phase II (KMG-II): from individual species to whole genera.</title>
        <authorList>
            <person name="Goeker M."/>
        </authorList>
    </citation>
    <scope>NUCLEOTIDE SEQUENCE [LARGE SCALE GENOMIC DNA]</scope>
    <source>
        <strain evidence="10 11">DSM 24323</strain>
    </source>
</reference>
<dbReference type="PROSITE" id="PS50928">
    <property type="entry name" value="ABC_TM1"/>
    <property type="match status" value="1"/>
</dbReference>
<dbReference type="AlphaFoldDB" id="A0A4R7J822"/>
<evidence type="ECO:0000256" key="3">
    <source>
        <dbReference type="ARBA" id="ARBA00022475"/>
    </source>
</evidence>
<protein>
    <submittedName>
        <fullName evidence="10">Polar amino acid transport system permease protein</fullName>
    </submittedName>
</protein>
<dbReference type="GO" id="GO:0006865">
    <property type="term" value="P:amino acid transport"/>
    <property type="evidence" value="ECO:0007669"/>
    <property type="project" value="UniProtKB-KW"/>
</dbReference>
<evidence type="ECO:0000256" key="2">
    <source>
        <dbReference type="ARBA" id="ARBA00022448"/>
    </source>
</evidence>
<comment type="subcellular location">
    <subcellularLocation>
        <location evidence="1 8">Cell membrane</location>
        <topology evidence="1 8">Multi-pass membrane protein</topology>
    </subcellularLocation>
</comment>
<evidence type="ECO:0000256" key="1">
    <source>
        <dbReference type="ARBA" id="ARBA00004651"/>
    </source>
</evidence>
<dbReference type="EMBL" id="SOAW01000001">
    <property type="protein sequence ID" value="TDT32613.1"/>
    <property type="molecule type" value="Genomic_DNA"/>
</dbReference>
<evidence type="ECO:0000313" key="11">
    <source>
        <dbReference type="Proteomes" id="UP000295371"/>
    </source>
</evidence>
<feature type="domain" description="ABC transmembrane type-1" evidence="9">
    <location>
        <begin position="15"/>
        <end position="203"/>
    </location>
</feature>
<dbReference type="Proteomes" id="UP000295371">
    <property type="component" value="Unassembled WGS sequence"/>
</dbReference>
<keyword evidence="6 8" id="KW-1133">Transmembrane helix</keyword>
<dbReference type="NCBIfam" id="TIGR01726">
    <property type="entry name" value="HEQRo_perm_3TM"/>
    <property type="match status" value="1"/>
</dbReference>
<dbReference type="SUPFAM" id="SSF161098">
    <property type="entry name" value="MetI-like"/>
    <property type="match status" value="1"/>
</dbReference>
<evidence type="ECO:0000256" key="6">
    <source>
        <dbReference type="ARBA" id="ARBA00022989"/>
    </source>
</evidence>
<dbReference type="PANTHER" id="PTHR30614:SF0">
    <property type="entry name" value="L-CYSTINE TRANSPORT SYSTEM PERMEASE PROTEIN TCYL"/>
    <property type="match status" value="1"/>
</dbReference>
<accession>A0A4R7J822</accession>
<dbReference type="OrthoDB" id="9814902at2"/>
<dbReference type="InterPro" id="IPR014342">
    <property type="entry name" value="Ectoine_EhuC"/>
</dbReference>
<dbReference type="GO" id="GO:0043190">
    <property type="term" value="C:ATP-binding cassette (ABC) transporter complex"/>
    <property type="evidence" value="ECO:0007669"/>
    <property type="project" value="InterPro"/>
</dbReference>
<gene>
    <name evidence="10" type="ORF">CLV29_0194</name>
</gene>
<feature type="transmembrane region" description="Helical" evidence="8">
    <location>
        <begin position="15"/>
        <end position="38"/>
    </location>
</feature>
<keyword evidence="11" id="KW-1185">Reference proteome</keyword>
<evidence type="ECO:0000256" key="5">
    <source>
        <dbReference type="ARBA" id="ARBA00022970"/>
    </source>
</evidence>
<organism evidence="10 11">
    <name type="scientific">Naumannella halotolerans</name>
    <dbReference type="NCBI Taxonomy" id="993414"/>
    <lineage>
        <taxon>Bacteria</taxon>
        <taxon>Bacillati</taxon>
        <taxon>Actinomycetota</taxon>
        <taxon>Actinomycetes</taxon>
        <taxon>Propionibacteriales</taxon>
        <taxon>Propionibacteriaceae</taxon>
        <taxon>Naumannella</taxon>
    </lineage>
</organism>
<name>A0A4R7J822_9ACTN</name>
<dbReference type="CDD" id="cd06261">
    <property type="entry name" value="TM_PBP2"/>
    <property type="match status" value="1"/>
</dbReference>
<dbReference type="InterPro" id="IPR010065">
    <property type="entry name" value="AA_ABC_transptr_permease_3TM"/>
</dbReference>
<keyword evidence="7 8" id="KW-0472">Membrane</keyword>
<dbReference type="RefSeq" id="WP_133753230.1">
    <property type="nucleotide sequence ID" value="NZ_CP171129.1"/>
</dbReference>
<comment type="caution">
    <text evidence="10">The sequence shown here is derived from an EMBL/GenBank/DDBJ whole genome shotgun (WGS) entry which is preliminary data.</text>
</comment>
<feature type="transmembrane region" description="Helical" evidence="8">
    <location>
        <begin position="183"/>
        <end position="206"/>
    </location>
</feature>
<proteinExistence type="inferred from homology"/>
<dbReference type="InterPro" id="IPR043429">
    <property type="entry name" value="ArtM/GltK/GlnP/TcyL/YhdX-like"/>
</dbReference>
<evidence type="ECO:0000256" key="8">
    <source>
        <dbReference type="RuleBase" id="RU363032"/>
    </source>
</evidence>
<feature type="transmembrane region" description="Helical" evidence="8">
    <location>
        <begin position="67"/>
        <end position="93"/>
    </location>
</feature>
<dbReference type="NCBIfam" id="TIGR03004">
    <property type="entry name" value="ectoine_ehuC"/>
    <property type="match status" value="1"/>
</dbReference>
<dbReference type="InterPro" id="IPR035906">
    <property type="entry name" value="MetI-like_sf"/>
</dbReference>
<dbReference type="Pfam" id="PF00528">
    <property type="entry name" value="BPD_transp_1"/>
    <property type="match status" value="1"/>
</dbReference>
<keyword evidence="4 8" id="KW-0812">Transmembrane</keyword>
<feature type="transmembrane region" description="Helical" evidence="8">
    <location>
        <begin position="152"/>
        <end position="171"/>
    </location>
</feature>
<keyword evidence="3" id="KW-1003">Cell membrane</keyword>
<dbReference type="InterPro" id="IPR000515">
    <property type="entry name" value="MetI-like"/>
</dbReference>
<evidence type="ECO:0000259" key="9">
    <source>
        <dbReference type="PROSITE" id="PS50928"/>
    </source>
</evidence>
<evidence type="ECO:0000313" key="10">
    <source>
        <dbReference type="EMBL" id="TDT32613.1"/>
    </source>
</evidence>
<comment type="similarity">
    <text evidence="8">Belongs to the binding-protein-dependent transport system permease family.</text>
</comment>
<evidence type="ECO:0000256" key="7">
    <source>
        <dbReference type="ARBA" id="ARBA00023136"/>
    </source>
</evidence>
<dbReference type="GO" id="GO:0022857">
    <property type="term" value="F:transmembrane transporter activity"/>
    <property type="evidence" value="ECO:0007669"/>
    <property type="project" value="InterPro"/>
</dbReference>
<dbReference type="Gene3D" id="1.10.3720.10">
    <property type="entry name" value="MetI-like"/>
    <property type="match status" value="1"/>
</dbReference>
<sequence>MSVLVDYAPLLLRGLGMTVLITVLGAVVTVIVAFAAGIARLSEHAWIRVPAGVFVEVFRGTSMLVQLFWFFFALPFLGIQLAPLTAAVLVLGLNEGAYASEVVRASIKSLPRGQTEAAIACGMRPVQRMRRILVPQAIPTMLPPMGNVMVDLMKNTSLVSLITVLDLTFAAQQIRTTTGETMAVFTTILIMYFALSLAISAITAMLERRFSLDSSDLPKLKLTDVLARSKAVSQ</sequence>
<evidence type="ECO:0000256" key="4">
    <source>
        <dbReference type="ARBA" id="ARBA00022692"/>
    </source>
</evidence>
<dbReference type="PANTHER" id="PTHR30614">
    <property type="entry name" value="MEMBRANE COMPONENT OF AMINO ACID ABC TRANSPORTER"/>
    <property type="match status" value="1"/>
</dbReference>
<keyword evidence="2 8" id="KW-0813">Transport</keyword>